<sequence length="52" mass="6032">MDIEAHGVHLHKYFPAKSNMHGNYSLNEEKNNCKEKKKVKAENFCGNSFSEF</sequence>
<protein>
    <submittedName>
        <fullName evidence="1">Uncharacterized protein</fullName>
    </submittedName>
</protein>
<gene>
    <name evidence="1" type="ORF">OIU74_005984</name>
</gene>
<reference evidence="1" key="1">
    <citation type="submission" date="2022-11" db="EMBL/GenBank/DDBJ databases">
        <authorList>
            <person name="Hyden B.L."/>
            <person name="Feng K."/>
            <person name="Yates T."/>
            <person name="Jawdy S."/>
            <person name="Smart L.B."/>
            <person name="Muchero W."/>
        </authorList>
    </citation>
    <scope>NUCLEOTIDE SEQUENCE</scope>
    <source>
        <tissue evidence="1">Shoot tip</tissue>
    </source>
</reference>
<dbReference type="Proteomes" id="UP001151752">
    <property type="component" value="Chromosome 11"/>
</dbReference>
<accession>A0A9Q0ZAZ5</accession>
<name>A0A9Q0ZAZ5_9ROSI</name>
<evidence type="ECO:0000313" key="1">
    <source>
        <dbReference type="EMBL" id="KAJ6727845.1"/>
    </source>
</evidence>
<dbReference type="AlphaFoldDB" id="A0A9Q0ZAZ5"/>
<comment type="caution">
    <text evidence="1">The sequence shown here is derived from an EMBL/GenBank/DDBJ whole genome shotgun (WGS) entry which is preliminary data.</text>
</comment>
<reference evidence="1" key="2">
    <citation type="journal article" date="2023" name="Int. J. Mol. Sci.">
        <title>De Novo Assembly and Annotation of 11 Diverse Shrub Willow (Salix) Genomes Reveals Novel Gene Organization in Sex-Linked Regions.</title>
        <authorList>
            <person name="Hyden B."/>
            <person name="Feng K."/>
            <person name="Yates T.B."/>
            <person name="Jawdy S."/>
            <person name="Cereghino C."/>
            <person name="Smart L.B."/>
            <person name="Muchero W."/>
        </authorList>
    </citation>
    <scope>NUCLEOTIDE SEQUENCE</scope>
    <source>
        <tissue evidence="1">Shoot tip</tissue>
    </source>
</reference>
<dbReference type="EMBL" id="JAPFFM010000012">
    <property type="protein sequence ID" value="KAJ6727845.1"/>
    <property type="molecule type" value="Genomic_DNA"/>
</dbReference>
<organism evidence="1 2">
    <name type="scientific">Salix koriyanagi</name>
    <dbReference type="NCBI Taxonomy" id="2511006"/>
    <lineage>
        <taxon>Eukaryota</taxon>
        <taxon>Viridiplantae</taxon>
        <taxon>Streptophyta</taxon>
        <taxon>Embryophyta</taxon>
        <taxon>Tracheophyta</taxon>
        <taxon>Spermatophyta</taxon>
        <taxon>Magnoliopsida</taxon>
        <taxon>eudicotyledons</taxon>
        <taxon>Gunneridae</taxon>
        <taxon>Pentapetalae</taxon>
        <taxon>rosids</taxon>
        <taxon>fabids</taxon>
        <taxon>Malpighiales</taxon>
        <taxon>Salicaceae</taxon>
        <taxon>Saliceae</taxon>
        <taxon>Salix</taxon>
    </lineage>
</organism>
<proteinExistence type="predicted"/>
<keyword evidence="2" id="KW-1185">Reference proteome</keyword>
<evidence type="ECO:0000313" key="2">
    <source>
        <dbReference type="Proteomes" id="UP001151752"/>
    </source>
</evidence>